<dbReference type="AlphaFoldDB" id="A0AAD1T6X1"/>
<proteinExistence type="predicted"/>
<evidence type="ECO:0000256" key="1">
    <source>
        <dbReference type="ARBA" id="ARBA00004613"/>
    </source>
</evidence>
<dbReference type="SUPFAM" id="SSF57302">
    <property type="entry name" value="Snake toxin-like"/>
    <property type="match status" value="1"/>
</dbReference>
<comment type="subcellular location">
    <subcellularLocation>
        <location evidence="1">Secreted</location>
    </subcellularLocation>
</comment>
<feature type="domain" description="UPAR/Ly6" evidence="3">
    <location>
        <begin position="4"/>
        <end position="47"/>
    </location>
</feature>
<feature type="domain" description="UPAR/Ly6" evidence="3">
    <location>
        <begin position="61"/>
        <end position="96"/>
    </location>
</feature>
<dbReference type="PANTHER" id="PTHR20914:SF9">
    <property type="entry name" value="COILED, ISOFORM A"/>
    <property type="match status" value="1"/>
</dbReference>
<sequence>GVVSHSIVKGCVTENITCGYVGNIDVGGTNPASLKVNIKCCDGDNCNIFNYEIPEESEKIQGKTCPTCINLNSNEECVADTNIVCREKEDLCYTYVGTWRYK</sequence>
<evidence type="ECO:0000256" key="2">
    <source>
        <dbReference type="ARBA" id="ARBA00022525"/>
    </source>
</evidence>
<dbReference type="GO" id="GO:0005576">
    <property type="term" value="C:extracellular region"/>
    <property type="evidence" value="ECO:0007669"/>
    <property type="project" value="UniProtKB-SubCell"/>
</dbReference>
<dbReference type="InterPro" id="IPR050918">
    <property type="entry name" value="CNF-like_PLA2_Inhibitor"/>
</dbReference>
<dbReference type="EMBL" id="OW240921">
    <property type="protein sequence ID" value="CAH2318715.1"/>
    <property type="molecule type" value="Genomic_DNA"/>
</dbReference>
<dbReference type="PANTHER" id="PTHR20914">
    <property type="entry name" value="LY6/PLAUR DOMAIN-CONTAINING PROTEIN 8"/>
    <property type="match status" value="1"/>
</dbReference>
<gene>
    <name evidence="4" type="ORF">PECUL_23A029397</name>
</gene>
<organism evidence="4 5">
    <name type="scientific">Pelobates cultripes</name>
    <name type="common">Western spadefoot toad</name>
    <dbReference type="NCBI Taxonomy" id="61616"/>
    <lineage>
        <taxon>Eukaryota</taxon>
        <taxon>Metazoa</taxon>
        <taxon>Chordata</taxon>
        <taxon>Craniata</taxon>
        <taxon>Vertebrata</taxon>
        <taxon>Euteleostomi</taxon>
        <taxon>Amphibia</taxon>
        <taxon>Batrachia</taxon>
        <taxon>Anura</taxon>
        <taxon>Pelobatoidea</taxon>
        <taxon>Pelobatidae</taxon>
        <taxon>Pelobates</taxon>
    </lineage>
</organism>
<dbReference type="InterPro" id="IPR016054">
    <property type="entry name" value="LY6_UPA_recep-like"/>
</dbReference>
<name>A0AAD1T6X1_PELCU</name>
<feature type="non-terminal residue" evidence="4">
    <location>
        <position position="1"/>
    </location>
</feature>
<feature type="non-terminal residue" evidence="4">
    <location>
        <position position="102"/>
    </location>
</feature>
<evidence type="ECO:0000259" key="3">
    <source>
        <dbReference type="Pfam" id="PF00021"/>
    </source>
</evidence>
<evidence type="ECO:0000313" key="4">
    <source>
        <dbReference type="EMBL" id="CAH2318715.1"/>
    </source>
</evidence>
<accession>A0AAD1T6X1</accession>
<dbReference type="InterPro" id="IPR045860">
    <property type="entry name" value="Snake_toxin-like_sf"/>
</dbReference>
<evidence type="ECO:0000313" key="5">
    <source>
        <dbReference type="Proteomes" id="UP001295444"/>
    </source>
</evidence>
<protein>
    <recommendedName>
        <fullName evidence="3">UPAR/Ly6 domain-containing protein</fullName>
    </recommendedName>
</protein>
<dbReference type="Proteomes" id="UP001295444">
    <property type="component" value="Chromosome 10"/>
</dbReference>
<keyword evidence="5" id="KW-1185">Reference proteome</keyword>
<keyword evidence="2" id="KW-0964">Secreted</keyword>
<reference evidence="4" key="1">
    <citation type="submission" date="2022-03" db="EMBL/GenBank/DDBJ databases">
        <authorList>
            <person name="Alioto T."/>
            <person name="Alioto T."/>
            <person name="Gomez Garrido J."/>
        </authorList>
    </citation>
    <scope>NUCLEOTIDE SEQUENCE</scope>
</reference>
<dbReference type="Pfam" id="PF00021">
    <property type="entry name" value="UPAR_LY6"/>
    <property type="match status" value="2"/>
</dbReference>